<dbReference type="GO" id="GO:0042732">
    <property type="term" value="P:D-xylose metabolic process"/>
    <property type="evidence" value="ECO:0007669"/>
    <property type="project" value="UniProtKB-KW"/>
</dbReference>
<reference evidence="4 5" key="1">
    <citation type="submission" date="2016-10" db="EMBL/GenBank/DDBJ databases">
        <authorList>
            <person name="de Groot N.N."/>
        </authorList>
    </citation>
    <scope>NUCLEOTIDE SEQUENCE [LARGE SCALE GENOMIC DNA]</scope>
    <source>
        <strain evidence="4 5">DSM 13305</strain>
    </source>
</reference>
<dbReference type="Gene3D" id="1.10.10.10">
    <property type="entry name" value="Winged helix-like DNA-binding domain superfamily/Winged helix DNA-binding domain"/>
    <property type="match status" value="1"/>
</dbReference>
<dbReference type="Pfam" id="PF00480">
    <property type="entry name" value="ROK"/>
    <property type="match status" value="1"/>
</dbReference>
<evidence type="ECO:0000256" key="3">
    <source>
        <dbReference type="ARBA" id="ARBA00022629"/>
    </source>
</evidence>
<keyword evidence="3" id="KW-0859">Xylose metabolism</keyword>
<keyword evidence="4" id="KW-0418">Kinase</keyword>
<dbReference type="PANTHER" id="PTHR18964">
    <property type="entry name" value="ROK (REPRESSOR, ORF, KINASE) FAMILY"/>
    <property type="match status" value="1"/>
</dbReference>
<evidence type="ECO:0000313" key="5">
    <source>
        <dbReference type="Proteomes" id="UP000198847"/>
    </source>
</evidence>
<dbReference type="InterPro" id="IPR049874">
    <property type="entry name" value="ROK_cs"/>
</dbReference>
<dbReference type="PANTHER" id="PTHR18964:SF149">
    <property type="entry name" value="BIFUNCTIONAL UDP-N-ACETYLGLUCOSAMINE 2-EPIMERASE_N-ACETYLMANNOSAMINE KINASE"/>
    <property type="match status" value="1"/>
</dbReference>
<proteinExistence type="inferred from homology"/>
<dbReference type="SUPFAM" id="SSF53067">
    <property type="entry name" value="Actin-like ATPase domain"/>
    <property type="match status" value="1"/>
</dbReference>
<dbReference type="InterPro" id="IPR043129">
    <property type="entry name" value="ATPase_NBD"/>
</dbReference>
<protein>
    <submittedName>
        <fullName evidence="4">ROK family protein (Putative glucokinase)</fullName>
    </submittedName>
</protein>
<keyword evidence="5" id="KW-1185">Reference proteome</keyword>
<sequence length="392" mass="42439">MISLPCKATNSINDLTVLNTIRRRGPISRIDIARLTNLTPPTVINIANKLLDAGLILEYMIGESSGGRRPLLLKTNPGFAEVIVVLIRSKNIEVYRTDADGEVIKKRTHSIEKLTADDIINWMTASLKACVEEAEAPVAAISIVVRGPVNSVAGISVYAPSIGWRNVPLKSIVEEKFRIPVFVENDVKAMTRGEYYYHFIKETDNVVLVKVGHGIGAGIIIAGELYRGLTNGAGEIGHTIIDVTGPVCSCGNYGCLEALASEAALISSVVRAIKEGQKSMISEMVQGELENVTADDIYQAAAEQDDLAIFMLRQVARYLGIGIANIFNTFNPEIVVIGGGLAQAQEFIEETIRSTVEERAMGNSYRAAEIRFTTSKEGTIKGAVDMALTEVL</sequence>
<dbReference type="Pfam" id="PF13412">
    <property type="entry name" value="HTH_24"/>
    <property type="match status" value="1"/>
</dbReference>
<keyword evidence="4" id="KW-0808">Transferase</keyword>
<accession>A0A1H8QA68</accession>
<dbReference type="InterPro" id="IPR036390">
    <property type="entry name" value="WH_DNA-bd_sf"/>
</dbReference>
<comment type="similarity">
    <text evidence="2">Belongs to the ROK (NagC/XylR) family.</text>
</comment>
<dbReference type="PROSITE" id="PS01125">
    <property type="entry name" value="ROK"/>
    <property type="match status" value="1"/>
</dbReference>
<dbReference type="AlphaFoldDB" id="A0A1H8QA68"/>
<dbReference type="Gene3D" id="3.30.420.40">
    <property type="match status" value="2"/>
</dbReference>
<evidence type="ECO:0000256" key="2">
    <source>
        <dbReference type="ARBA" id="ARBA00006479"/>
    </source>
</evidence>
<comment type="function">
    <text evidence="1">Transcriptional repressor of xylose-utilizing enzymes.</text>
</comment>
<dbReference type="InterPro" id="IPR036388">
    <property type="entry name" value="WH-like_DNA-bd_sf"/>
</dbReference>
<dbReference type="GO" id="GO:0016301">
    <property type="term" value="F:kinase activity"/>
    <property type="evidence" value="ECO:0007669"/>
    <property type="project" value="UniProtKB-KW"/>
</dbReference>
<dbReference type="STRING" id="112903.SAMN04490178_102235"/>
<evidence type="ECO:0000313" key="4">
    <source>
        <dbReference type="EMBL" id="SEO50908.1"/>
    </source>
</evidence>
<dbReference type="EMBL" id="FODY01000002">
    <property type="protein sequence ID" value="SEO50908.1"/>
    <property type="molecule type" value="Genomic_DNA"/>
</dbReference>
<gene>
    <name evidence="4" type="ORF">SAMN04490178_102235</name>
</gene>
<evidence type="ECO:0000256" key="1">
    <source>
        <dbReference type="ARBA" id="ARBA00002486"/>
    </source>
</evidence>
<organism evidence="4 5">
    <name type="scientific">Propionispora vibrioides</name>
    <dbReference type="NCBI Taxonomy" id="112903"/>
    <lineage>
        <taxon>Bacteria</taxon>
        <taxon>Bacillati</taxon>
        <taxon>Bacillota</taxon>
        <taxon>Negativicutes</taxon>
        <taxon>Selenomonadales</taxon>
        <taxon>Sporomusaceae</taxon>
        <taxon>Propionispora</taxon>
    </lineage>
</organism>
<keyword evidence="3" id="KW-0119">Carbohydrate metabolism</keyword>
<dbReference type="RefSeq" id="WP_245732199.1">
    <property type="nucleotide sequence ID" value="NZ_FODY01000002.1"/>
</dbReference>
<dbReference type="Proteomes" id="UP000198847">
    <property type="component" value="Unassembled WGS sequence"/>
</dbReference>
<name>A0A1H8QA68_9FIRM</name>
<dbReference type="InterPro" id="IPR000600">
    <property type="entry name" value="ROK"/>
</dbReference>
<dbReference type="SUPFAM" id="SSF46785">
    <property type="entry name" value="Winged helix' DNA-binding domain"/>
    <property type="match status" value="1"/>
</dbReference>